<feature type="compositionally biased region" description="Polar residues" evidence="7">
    <location>
        <begin position="312"/>
        <end position="322"/>
    </location>
</feature>
<evidence type="ECO:0000256" key="7">
    <source>
        <dbReference type="SAM" id="MobiDB-lite"/>
    </source>
</evidence>
<keyword evidence="3" id="KW-0812">Transmembrane</keyword>
<keyword evidence="2" id="KW-0433">Leucine-rich repeat</keyword>
<evidence type="ECO:0000313" key="9">
    <source>
        <dbReference type="Proteomes" id="UP000326939"/>
    </source>
</evidence>
<evidence type="ECO:0000256" key="6">
    <source>
        <dbReference type="ARBA" id="ARBA00023136"/>
    </source>
</evidence>
<keyword evidence="4" id="KW-0677">Repeat</keyword>
<comment type="caution">
    <text evidence="8">The sequence shown here is derived from an EMBL/GenBank/DDBJ whole genome shotgun (WGS) entry which is preliminary data.</text>
</comment>
<dbReference type="SUPFAM" id="SSF52058">
    <property type="entry name" value="L domain-like"/>
    <property type="match status" value="1"/>
</dbReference>
<evidence type="ECO:0000313" key="8">
    <source>
        <dbReference type="EMBL" id="KAB5568544.1"/>
    </source>
</evidence>
<dbReference type="EMBL" id="VDCV01000002">
    <property type="protein sequence ID" value="KAB5568544.1"/>
    <property type="molecule type" value="Genomic_DNA"/>
</dbReference>
<evidence type="ECO:0000256" key="3">
    <source>
        <dbReference type="ARBA" id="ARBA00022692"/>
    </source>
</evidence>
<dbReference type="GO" id="GO:0016020">
    <property type="term" value="C:membrane"/>
    <property type="evidence" value="ECO:0007669"/>
    <property type="project" value="UniProtKB-SubCell"/>
</dbReference>
<protein>
    <recommendedName>
        <fullName evidence="10">Response regulatory domain-containing protein</fullName>
    </recommendedName>
</protein>
<dbReference type="PANTHER" id="PTHR27008">
    <property type="entry name" value="OS04G0122200 PROTEIN"/>
    <property type="match status" value="1"/>
</dbReference>
<dbReference type="AlphaFoldDB" id="A0A5N5NLY9"/>
<evidence type="ECO:0008006" key="10">
    <source>
        <dbReference type="Google" id="ProtNLM"/>
    </source>
</evidence>
<evidence type="ECO:0000256" key="1">
    <source>
        <dbReference type="ARBA" id="ARBA00004370"/>
    </source>
</evidence>
<dbReference type="Proteomes" id="UP000326939">
    <property type="component" value="Chromosome 2"/>
</dbReference>
<evidence type="ECO:0000256" key="5">
    <source>
        <dbReference type="ARBA" id="ARBA00022989"/>
    </source>
</evidence>
<evidence type="ECO:0000256" key="2">
    <source>
        <dbReference type="ARBA" id="ARBA00022614"/>
    </source>
</evidence>
<accession>A0A5N5NLY9</accession>
<proteinExistence type="predicted"/>
<keyword evidence="5" id="KW-1133">Transmembrane helix</keyword>
<dbReference type="InterPro" id="IPR032675">
    <property type="entry name" value="LRR_dom_sf"/>
</dbReference>
<gene>
    <name evidence="8" type="ORF">DKX38_002337</name>
</gene>
<dbReference type="Pfam" id="PF00560">
    <property type="entry name" value="LRR_1"/>
    <property type="match status" value="2"/>
</dbReference>
<dbReference type="PANTHER" id="PTHR27008:SF497">
    <property type="entry name" value="OS11G0695000 PROTEIN"/>
    <property type="match status" value="1"/>
</dbReference>
<keyword evidence="6" id="KW-0472">Membrane</keyword>
<sequence length="407" mass="45080">MLNLGYCKGSMSTASYGGVSDQFPAGLRVLVVDDDPTCLEILEKMLRICLYEASSPSPEIVAFVNSFAYTYVSFDLSGAELRLPRRRSSISQTMNHPFKQRIRQEGVTMKVPHFHRSHYAQRLAPQTRNSLKGKIPNSITLLENLGSLNLYSNALTGAIPDNFGDLISLKNVSLGSNSLSGAIPDSMSAILDLVYVDMSSKPKFFAEMKKLKYLNLENNEFPGVLPFNLTFMKRLDVLKSVETTICVTIDFRPFPSWLNSVASQTFCSTAVPLAPFELNCSASVKRIRGFKISRPLSLPGGASLSFPRSRKPTQSGKDSQPYSFPQLIRQMQANAVKSSNLFLEEMVPPIDHRSHHPSEGKYPGGPRIATGSVQGFFVQLVQTEILHGTSKDKHIALKHLSDIEKSR</sequence>
<reference evidence="9" key="1">
    <citation type="journal article" date="2019" name="Gigascience">
        <title>De novo genome assembly of the endangered Acer yangbiense, a plant species with extremely small populations endemic to Yunnan Province, China.</title>
        <authorList>
            <person name="Yang J."/>
            <person name="Wariss H.M."/>
            <person name="Tao L."/>
            <person name="Zhang R."/>
            <person name="Yun Q."/>
            <person name="Hollingsworth P."/>
            <person name="Dao Z."/>
            <person name="Luo G."/>
            <person name="Guo H."/>
            <person name="Ma Y."/>
            <person name="Sun W."/>
        </authorList>
    </citation>
    <scope>NUCLEOTIDE SEQUENCE [LARGE SCALE GENOMIC DNA]</scope>
    <source>
        <strain evidence="9">cv. br00</strain>
    </source>
</reference>
<evidence type="ECO:0000256" key="4">
    <source>
        <dbReference type="ARBA" id="ARBA00022737"/>
    </source>
</evidence>
<comment type="subcellular location">
    <subcellularLocation>
        <location evidence="1">Membrane</location>
    </subcellularLocation>
</comment>
<organism evidence="8 9">
    <name type="scientific">Salix brachista</name>
    <dbReference type="NCBI Taxonomy" id="2182728"/>
    <lineage>
        <taxon>Eukaryota</taxon>
        <taxon>Viridiplantae</taxon>
        <taxon>Streptophyta</taxon>
        <taxon>Embryophyta</taxon>
        <taxon>Tracheophyta</taxon>
        <taxon>Spermatophyta</taxon>
        <taxon>Magnoliopsida</taxon>
        <taxon>eudicotyledons</taxon>
        <taxon>Gunneridae</taxon>
        <taxon>Pentapetalae</taxon>
        <taxon>rosids</taxon>
        <taxon>fabids</taxon>
        <taxon>Malpighiales</taxon>
        <taxon>Salicaceae</taxon>
        <taxon>Saliceae</taxon>
        <taxon>Salix</taxon>
    </lineage>
</organism>
<dbReference type="InterPro" id="IPR051809">
    <property type="entry name" value="Plant_receptor-like_S/T_kinase"/>
</dbReference>
<feature type="region of interest" description="Disordered" evidence="7">
    <location>
        <begin position="303"/>
        <end position="322"/>
    </location>
</feature>
<dbReference type="InterPro" id="IPR001611">
    <property type="entry name" value="Leu-rich_rpt"/>
</dbReference>
<name>A0A5N5NLY9_9ROSI</name>
<keyword evidence="9" id="KW-1185">Reference proteome</keyword>
<dbReference type="Gene3D" id="3.80.10.10">
    <property type="entry name" value="Ribonuclease Inhibitor"/>
    <property type="match status" value="1"/>
</dbReference>